<dbReference type="PANTHER" id="PTHR30222">
    <property type="entry name" value="SPERMIDINE/PUTRESCINE-BINDING PERIPLASMIC PROTEIN"/>
    <property type="match status" value="1"/>
</dbReference>
<dbReference type="EMBL" id="FTNP01000003">
    <property type="protein sequence ID" value="SIR83271.1"/>
    <property type="molecule type" value="Genomic_DNA"/>
</dbReference>
<evidence type="ECO:0000256" key="2">
    <source>
        <dbReference type="SAM" id="MobiDB-lite"/>
    </source>
</evidence>
<dbReference type="InterPro" id="IPR006059">
    <property type="entry name" value="SBP"/>
</dbReference>
<feature type="region of interest" description="Disordered" evidence="2">
    <location>
        <begin position="1"/>
        <end position="21"/>
    </location>
</feature>
<name>A0A1N7E5E5_9EURY</name>
<organism evidence="3 4">
    <name type="scientific">Natronorubrum daqingense</name>
    <dbReference type="NCBI Taxonomy" id="588898"/>
    <lineage>
        <taxon>Archaea</taxon>
        <taxon>Methanobacteriati</taxon>
        <taxon>Methanobacteriota</taxon>
        <taxon>Stenosarchaea group</taxon>
        <taxon>Halobacteria</taxon>
        <taxon>Halobacteriales</taxon>
        <taxon>Natrialbaceae</taxon>
        <taxon>Natronorubrum</taxon>
    </lineage>
</organism>
<accession>A0A1N7E5E5</accession>
<dbReference type="Proteomes" id="UP000185687">
    <property type="component" value="Unassembled WGS sequence"/>
</dbReference>
<evidence type="ECO:0000313" key="4">
    <source>
        <dbReference type="Proteomes" id="UP000185687"/>
    </source>
</evidence>
<protein>
    <submittedName>
        <fullName evidence="3">Spermidine/putrescine transport system substrate-binding protein</fullName>
    </submittedName>
</protein>
<keyword evidence="4" id="KW-1185">Reference proteome</keyword>
<dbReference type="STRING" id="588898.BB347_06915"/>
<keyword evidence="1" id="KW-0732">Signal</keyword>
<proteinExistence type="predicted"/>
<dbReference type="PANTHER" id="PTHR30222:SF17">
    <property type="entry name" value="SPERMIDINE_PUTRESCINE-BINDING PERIPLASMIC PROTEIN"/>
    <property type="match status" value="1"/>
</dbReference>
<evidence type="ECO:0000256" key="1">
    <source>
        <dbReference type="ARBA" id="ARBA00022729"/>
    </source>
</evidence>
<dbReference type="Pfam" id="PF13416">
    <property type="entry name" value="SBP_bac_8"/>
    <property type="match status" value="1"/>
</dbReference>
<dbReference type="SUPFAM" id="SSF53850">
    <property type="entry name" value="Periplasmic binding protein-like II"/>
    <property type="match status" value="1"/>
</dbReference>
<gene>
    <name evidence="3" type="ORF">SAMN05421809_2468</name>
</gene>
<sequence length="367" mass="41377">MSGKLGLSMRDVSTGENPTRGMSRRSYLQLGAGASAVALAGCLGSGETLTYLNRGGAIQDAEIEVLQEWEDENDIDIEFDEQPDDTDMMEQMSTDPGGYDIVTLSPYGYALDSVQYADEDLLLDIDYDEVPNYTENIQEEWQDQEFFGDKGLFYHVSAQGIGYNTNEVDEITSWDDIKDPDLEGEVTLFSSGPTRFGNSCAALGIDVADALEDDDLYDEVMDEIEEMDQYVYQYWDSGQDFMGDLSEEEAYVADAWGGRVETLAEDGDPVDYVIPEEGCISWSVAFSILEESDMHEEAYDLLNWIYEEETALEMVEHHYYPIPLEGDHDELEGRFESLDADDVLTFDWELVVENIERIEQDFANITG</sequence>
<reference evidence="3 4" key="1">
    <citation type="submission" date="2017-01" db="EMBL/GenBank/DDBJ databases">
        <authorList>
            <person name="Mah S.A."/>
            <person name="Swanson W.J."/>
            <person name="Moy G.W."/>
            <person name="Vacquier V.D."/>
        </authorList>
    </citation>
    <scope>NUCLEOTIDE SEQUENCE [LARGE SCALE GENOMIC DNA]</scope>
    <source>
        <strain evidence="3 4">CGMCC 1.8909</strain>
    </source>
</reference>
<dbReference type="Gene3D" id="3.40.190.10">
    <property type="entry name" value="Periplasmic binding protein-like II"/>
    <property type="match status" value="2"/>
</dbReference>
<dbReference type="AlphaFoldDB" id="A0A1N7E5E5"/>
<evidence type="ECO:0000313" key="3">
    <source>
        <dbReference type="EMBL" id="SIR83271.1"/>
    </source>
</evidence>